<evidence type="ECO:0008006" key="3">
    <source>
        <dbReference type="Google" id="ProtNLM"/>
    </source>
</evidence>
<evidence type="ECO:0000313" key="1">
    <source>
        <dbReference type="EMBL" id="KAL2067645.1"/>
    </source>
</evidence>
<sequence length="208" mass="23487">MPTLPETPFELNGGCFCSAIRYKISVPELELRPKVDSNPKAEISPPNKVSERLPMISLDHCTSCRRIAGAIIESWIIIPQAWVQFALQPRTNASTSPDQLIKPTTIEYLMPDKAIQEKTYLTYFESSETSNRTFCGKCGTHLTFYYSGTPGEQSMRNKWGPYFDVAGGTLDKESLEMEGYKPGRHVWADDGIDWVKKLLKEGENSLRD</sequence>
<dbReference type="EMBL" id="JAZHXI010000009">
    <property type="protein sequence ID" value="KAL2067645.1"/>
    <property type="molecule type" value="Genomic_DNA"/>
</dbReference>
<gene>
    <name evidence="1" type="ORF">VTL71DRAFT_15741</name>
</gene>
<dbReference type="Proteomes" id="UP001595075">
    <property type="component" value="Unassembled WGS sequence"/>
</dbReference>
<reference evidence="1 2" key="1">
    <citation type="journal article" date="2024" name="Commun. Biol.">
        <title>Comparative genomic analysis of thermophilic fungi reveals convergent evolutionary adaptations and gene losses.</title>
        <authorList>
            <person name="Steindorff A.S."/>
            <person name="Aguilar-Pontes M.V."/>
            <person name="Robinson A.J."/>
            <person name="Andreopoulos B."/>
            <person name="LaButti K."/>
            <person name="Kuo A."/>
            <person name="Mondo S."/>
            <person name="Riley R."/>
            <person name="Otillar R."/>
            <person name="Haridas S."/>
            <person name="Lipzen A."/>
            <person name="Grimwood J."/>
            <person name="Schmutz J."/>
            <person name="Clum A."/>
            <person name="Reid I.D."/>
            <person name="Moisan M.C."/>
            <person name="Butler G."/>
            <person name="Nguyen T.T.M."/>
            <person name="Dewar K."/>
            <person name="Conant G."/>
            <person name="Drula E."/>
            <person name="Henrissat B."/>
            <person name="Hansel C."/>
            <person name="Singer S."/>
            <person name="Hutchinson M.I."/>
            <person name="de Vries R.P."/>
            <person name="Natvig D.O."/>
            <person name="Powell A.J."/>
            <person name="Tsang A."/>
            <person name="Grigoriev I.V."/>
        </authorList>
    </citation>
    <scope>NUCLEOTIDE SEQUENCE [LARGE SCALE GENOMIC DNA]</scope>
    <source>
        <strain evidence="1 2">CBS 494.80</strain>
    </source>
</reference>
<proteinExistence type="predicted"/>
<dbReference type="PANTHER" id="PTHR33337:SF40">
    <property type="entry name" value="CENP-V_GFA DOMAIN-CONTAINING PROTEIN-RELATED"/>
    <property type="match status" value="1"/>
</dbReference>
<organism evidence="1 2">
    <name type="scientific">Oculimacula yallundae</name>
    <dbReference type="NCBI Taxonomy" id="86028"/>
    <lineage>
        <taxon>Eukaryota</taxon>
        <taxon>Fungi</taxon>
        <taxon>Dikarya</taxon>
        <taxon>Ascomycota</taxon>
        <taxon>Pezizomycotina</taxon>
        <taxon>Leotiomycetes</taxon>
        <taxon>Helotiales</taxon>
        <taxon>Ploettnerulaceae</taxon>
        <taxon>Oculimacula</taxon>
    </lineage>
</organism>
<protein>
    <recommendedName>
        <fullName evidence="3">CENP-V/GFA domain-containing protein</fullName>
    </recommendedName>
</protein>
<dbReference type="SUPFAM" id="SSF51316">
    <property type="entry name" value="Mss4-like"/>
    <property type="match status" value="1"/>
</dbReference>
<dbReference type="InterPro" id="IPR011057">
    <property type="entry name" value="Mss4-like_sf"/>
</dbReference>
<comment type="caution">
    <text evidence="1">The sequence shown here is derived from an EMBL/GenBank/DDBJ whole genome shotgun (WGS) entry which is preliminary data.</text>
</comment>
<accession>A0ABR4CD20</accession>
<dbReference type="Gene3D" id="3.90.1590.10">
    <property type="entry name" value="glutathione-dependent formaldehyde- activating enzyme (gfa)"/>
    <property type="match status" value="1"/>
</dbReference>
<evidence type="ECO:0000313" key="2">
    <source>
        <dbReference type="Proteomes" id="UP001595075"/>
    </source>
</evidence>
<dbReference type="PANTHER" id="PTHR33337">
    <property type="entry name" value="GFA DOMAIN-CONTAINING PROTEIN"/>
    <property type="match status" value="1"/>
</dbReference>
<name>A0ABR4CD20_9HELO</name>
<keyword evidence="2" id="KW-1185">Reference proteome</keyword>